<dbReference type="Proteomes" id="UP000774326">
    <property type="component" value="Unassembled WGS sequence"/>
</dbReference>
<name>A0A9P8PYZ3_WICPI</name>
<evidence type="ECO:0000256" key="5">
    <source>
        <dbReference type="ARBA" id="ARBA00022723"/>
    </source>
</evidence>
<dbReference type="PRINTS" id="PR00765">
    <property type="entry name" value="CRBOXYPTASEA"/>
</dbReference>
<dbReference type="CDD" id="cd03860">
    <property type="entry name" value="M14_CP_A-B_like"/>
    <property type="match status" value="1"/>
</dbReference>
<evidence type="ECO:0000259" key="14">
    <source>
        <dbReference type="PROSITE" id="PS52035"/>
    </source>
</evidence>
<dbReference type="PROSITE" id="PS00132">
    <property type="entry name" value="CARBOXYPEPT_ZN_1"/>
    <property type="match status" value="1"/>
</dbReference>
<dbReference type="AlphaFoldDB" id="A0A9P8PYZ3"/>
<evidence type="ECO:0000256" key="10">
    <source>
        <dbReference type="ARBA" id="ARBA00026187"/>
    </source>
</evidence>
<reference evidence="15" key="1">
    <citation type="journal article" date="2021" name="Open Biol.">
        <title>Shared evolutionary footprints suggest mitochondrial oxidative damage underlies multiple complex I losses in fungi.</title>
        <authorList>
            <person name="Schikora-Tamarit M.A."/>
            <person name="Marcet-Houben M."/>
            <person name="Nosek J."/>
            <person name="Gabaldon T."/>
        </authorList>
    </citation>
    <scope>NUCLEOTIDE SEQUENCE</scope>
    <source>
        <strain evidence="15">CBS2887</strain>
    </source>
</reference>
<evidence type="ECO:0000256" key="6">
    <source>
        <dbReference type="ARBA" id="ARBA00022729"/>
    </source>
</evidence>
<evidence type="ECO:0000256" key="11">
    <source>
        <dbReference type="ARBA" id="ARBA00026213"/>
    </source>
</evidence>
<evidence type="ECO:0000256" key="1">
    <source>
        <dbReference type="ARBA" id="ARBA00001947"/>
    </source>
</evidence>
<comment type="cofactor">
    <cofactor evidence="1">
        <name>Zn(2+)</name>
        <dbReference type="ChEBI" id="CHEBI:29105"/>
    </cofactor>
</comment>
<keyword evidence="8" id="KW-1015">Disulfide bond</keyword>
<keyword evidence="5" id="KW-0479">Metal-binding</keyword>
<dbReference type="Pfam" id="PF00246">
    <property type="entry name" value="Peptidase_M14"/>
    <property type="match status" value="1"/>
</dbReference>
<feature type="domain" description="Peptidase M14" evidence="14">
    <location>
        <begin position="187"/>
        <end position="491"/>
    </location>
</feature>
<feature type="chain" id="PRO_5040140601" description="Inactive metallocarboxypeptidase ECM14" evidence="13">
    <location>
        <begin position="23"/>
        <end position="499"/>
    </location>
</feature>
<dbReference type="OrthoDB" id="3626597at2759"/>
<dbReference type="GO" id="GO:0008270">
    <property type="term" value="F:zinc ion binding"/>
    <property type="evidence" value="ECO:0007669"/>
    <property type="project" value="InterPro"/>
</dbReference>
<dbReference type="InterPro" id="IPR000834">
    <property type="entry name" value="Peptidase_M14"/>
</dbReference>
<dbReference type="SUPFAM" id="SSF53187">
    <property type="entry name" value="Zn-dependent exopeptidases"/>
    <property type="match status" value="1"/>
</dbReference>
<evidence type="ECO:0000313" key="16">
    <source>
        <dbReference type="Proteomes" id="UP000774326"/>
    </source>
</evidence>
<evidence type="ECO:0000256" key="13">
    <source>
        <dbReference type="SAM" id="SignalP"/>
    </source>
</evidence>
<gene>
    <name evidence="15" type="ORF">WICPIJ_007987</name>
</gene>
<comment type="similarity">
    <text evidence="3 12">Belongs to the peptidase M14 family.</text>
</comment>
<evidence type="ECO:0000256" key="3">
    <source>
        <dbReference type="ARBA" id="ARBA00005988"/>
    </source>
</evidence>
<protein>
    <recommendedName>
        <fullName evidence="10">Inactive metallocarboxypeptidase ECM14</fullName>
    </recommendedName>
    <alternativeName>
        <fullName evidence="11">Inactive metallocarboxypeptidase ecm14</fullName>
    </alternativeName>
</protein>
<evidence type="ECO:0000256" key="9">
    <source>
        <dbReference type="ARBA" id="ARBA00025210"/>
    </source>
</evidence>
<comment type="function">
    <text evidence="9">Inactive carboxypeptidase that may play a role in cell wall organization and biogenesis.</text>
</comment>
<evidence type="ECO:0000256" key="8">
    <source>
        <dbReference type="ARBA" id="ARBA00023157"/>
    </source>
</evidence>
<dbReference type="PROSITE" id="PS52035">
    <property type="entry name" value="PEPTIDASE_M14"/>
    <property type="match status" value="1"/>
</dbReference>
<dbReference type="SMART" id="SM00631">
    <property type="entry name" value="Zn_pept"/>
    <property type="match status" value="1"/>
</dbReference>
<comment type="caution">
    <text evidence="12">Lacks conserved residue(s) required for the propagation of feature annotation.</text>
</comment>
<dbReference type="PANTHER" id="PTHR11705">
    <property type="entry name" value="PROTEASE FAMILY M14 CARBOXYPEPTIDASE A,B"/>
    <property type="match status" value="1"/>
</dbReference>
<reference evidence="15" key="2">
    <citation type="submission" date="2021-01" db="EMBL/GenBank/DDBJ databases">
        <authorList>
            <person name="Schikora-Tamarit M.A."/>
        </authorList>
    </citation>
    <scope>NUCLEOTIDE SEQUENCE</scope>
    <source>
        <strain evidence="15">CBS2887</strain>
    </source>
</reference>
<dbReference type="PANTHER" id="PTHR11705:SF147">
    <property type="entry name" value="INACTIVE METALLOCARBOXYPEPTIDASE ECM14"/>
    <property type="match status" value="1"/>
</dbReference>
<evidence type="ECO:0000256" key="2">
    <source>
        <dbReference type="ARBA" id="ARBA00004613"/>
    </source>
</evidence>
<comment type="caution">
    <text evidence="15">The sequence shown here is derived from an EMBL/GenBank/DDBJ whole genome shotgun (WGS) entry which is preliminary data.</text>
</comment>
<evidence type="ECO:0000256" key="12">
    <source>
        <dbReference type="PROSITE-ProRule" id="PRU01379"/>
    </source>
</evidence>
<dbReference type="GO" id="GO:0004181">
    <property type="term" value="F:metallocarboxypeptidase activity"/>
    <property type="evidence" value="ECO:0007669"/>
    <property type="project" value="InterPro"/>
</dbReference>
<comment type="subcellular location">
    <subcellularLocation>
        <location evidence="2">Secreted</location>
    </subcellularLocation>
</comment>
<proteinExistence type="inferred from homology"/>
<keyword evidence="16" id="KW-1185">Reference proteome</keyword>
<evidence type="ECO:0000256" key="4">
    <source>
        <dbReference type="ARBA" id="ARBA00022525"/>
    </source>
</evidence>
<keyword evidence="6 13" id="KW-0732">Signal</keyword>
<feature type="signal peptide" evidence="13">
    <location>
        <begin position="1"/>
        <end position="22"/>
    </location>
</feature>
<sequence>MKFITAFSSLVAITAATARTAATSVNNNAQKHYLFEGLSVSDIYESLKGSLSPFEAETLINERNSKVHYSKVDSDVWPLDLSQYENLQVIRIPFDQTTITDRAQFIQSIRKEHTVWEYTDRFMDVQLSNSELDLLNYGHDYKLQYEIIIPDLAQSVYETYPNHQPQAEQDILTSSDFHIESELFFDQYRPLETIYGWLDLLKETYPDLVNIEHLGYTHENREIKALHLSSATGSNPTKKTVVITAGIHAREWISVSTALYVIHQLLTRYGTNKRETLYLNHLDFLIIPVFNPDGYEYTWTRDRLWRKNRQDTPIDECKGIDIDHSFGYHWSRSEDFPCGESYSGEEQFQAVEAKVLDTYINVTKVDHDIYGFLDLHSYTQKILYPYAYSCDDSPRDIENLLELSYGLSKAVRMKKGKHYEVLPACKDRGTDVIPGLGAGSALDYMYHIRARWAFQFKLRDTGTHGFLLPSRSIRPVGKEIYSGIKYFCQFIINPELSLL</sequence>
<dbReference type="FunFam" id="3.40.630.10:FF:000060">
    <property type="entry name" value="Putative metallocarboxypeptidase ecm14"/>
    <property type="match status" value="1"/>
</dbReference>
<evidence type="ECO:0000313" key="15">
    <source>
        <dbReference type="EMBL" id="KAH3681073.1"/>
    </source>
</evidence>
<keyword evidence="7" id="KW-0862">Zinc</keyword>
<keyword evidence="4" id="KW-0964">Secreted</keyword>
<dbReference type="GO" id="GO:0005576">
    <property type="term" value="C:extracellular region"/>
    <property type="evidence" value="ECO:0007669"/>
    <property type="project" value="UniProtKB-SubCell"/>
</dbReference>
<dbReference type="Gene3D" id="3.40.630.10">
    <property type="entry name" value="Zn peptidases"/>
    <property type="match status" value="1"/>
</dbReference>
<dbReference type="EMBL" id="JAEUBG010004611">
    <property type="protein sequence ID" value="KAH3681073.1"/>
    <property type="molecule type" value="Genomic_DNA"/>
</dbReference>
<dbReference type="InterPro" id="IPR057246">
    <property type="entry name" value="CARBOXYPEPT_ZN_1"/>
</dbReference>
<evidence type="ECO:0000256" key="7">
    <source>
        <dbReference type="ARBA" id="ARBA00022833"/>
    </source>
</evidence>
<accession>A0A9P8PYZ3</accession>
<organism evidence="15 16">
    <name type="scientific">Wickerhamomyces pijperi</name>
    <name type="common">Yeast</name>
    <name type="synonym">Pichia pijperi</name>
    <dbReference type="NCBI Taxonomy" id="599730"/>
    <lineage>
        <taxon>Eukaryota</taxon>
        <taxon>Fungi</taxon>
        <taxon>Dikarya</taxon>
        <taxon>Ascomycota</taxon>
        <taxon>Saccharomycotina</taxon>
        <taxon>Saccharomycetes</taxon>
        <taxon>Phaffomycetales</taxon>
        <taxon>Wickerhamomycetaceae</taxon>
        <taxon>Wickerhamomyces</taxon>
    </lineage>
</organism>
<dbReference type="GO" id="GO:0006508">
    <property type="term" value="P:proteolysis"/>
    <property type="evidence" value="ECO:0007669"/>
    <property type="project" value="InterPro"/>
</dbReference>